<dbReference type="Gene3D" id="1.10.132.100">
    <property type="match status" value="1"/>
</dbReference>
<dbReference type="AlphaFoldDB" id="A0A4Q7LG38"/>
<keyword evidence="2" id="KW-1185">Reference proteome</keyword>
<name>A0A4Q7LG38_9BURK</name>
<evidence type="ECO:0000313" key="2">
    <source>
        <dbReference type="Proteomes" id="UP000293433"/>
    </source>
</evidence>
<dbReference type="InterPro" id="IPR013381">
    <property type="entry name" value="CRISPR-assoc_prot_Cse1"/>
</dbReference>
<dbReference type="CDD" id="cd09729">
    <property type="entry name" value="Cse1_I-E"/>
    <property type="match status" value="1"/>
</dbReference>
<comment type="caution">
    <text evidence="1">The sequence shown here is derived from an EMBL/GenBank/DDBJ whole genome shotgun (WGS) entry which is preliminary data.</text>
</comment>
<proteinExistence type="predicted"/>
<organism evidence="1 2">
    <name type="scientific">Sphaerotilus mobilis</name>
    <dbReference type="NCBI Taxonomy" id="47994"/>
    <lineage>
        <taxon>Bacteria</taxon>
        <taxon>Pseudomonadati</taxon>
        <taxon>Pseudomonadota</taxon>
        <taxon>Betaproteobacteria</taxon>
        <taxon>Burkholderiales</taxon>
        <taxon>Sphaerotilaceae</taxon>
        <taxon>Sphaerotilus</taxon>
    </lineage>
</organism>
<dbReference type="Proteomes" id="UP000293433">
    <property type="component" value="Unassembled WGS sequence"/>
</dbReference>
<dbReference type="OrthoDB" id="5392377at2"/>
<accession>A0A4Q7LG38</accession>
<protein>
    <submittedName>
        <fullName evidence="1">CRISPR-associated Cse1 family protein</fullName>
    </submittedName>
</protein>
<evidence type="ECO:0000313" key="1">
    <source>
        <dbReference type="EMBL" id="RZS52991.1"/>
    </source>
</evidence>
<dbReference type="NCBIfam" id="TIGR02547">
    <property type="entry name" value="casA_cse1"/>
    <property type="match status" value="1"/>
</dbReference>
<gene>
    <name evidence="1" type="ORF">EV685_2613</name>
</gene>
<dbReference type="Pfam" id="PF09481">
    <property type="entry name" value="CRISPR_Cse1"/>
    <property type="match status" value="1"/>
</dbReference>
<reference evidence="1 2" key="1">
    <citation type="submission" date="2019-02" db="EMBL/GenBank/DDBJ databases">
        <title>Genomic Encyclopedia of Type Strains, Phase IV (KMG-IV): sequencing the most valuable type-strain genomes for metagenomic binning, comparative biology and taxonomic classification.</title>
        <authorList>
            <person name="Goeker M."/>
        </authorList>
    </citation>
    <scope>NUCLEOTIDE SEQUENCE [LARGE SCALE GENOMIC DNA]</scope>
    <source>
        <strain evidence="1 2">DSM 10617</strain>
    </source>
</reference>
<dbReference type="EMBL" id="SGWV01000010">
    <property type="protein sequence ID" value="RZS52991.1"/>
    <property type="molecule type" value="Genomic_DNA"/>
</dbReference>
<sequence>MSTADSEPALNLLDVAWIPVRLRGGHVIDVGLLEFFSRAHDIEGLAETSPPNLIALHRLLLAIVHRALCLNPGHWTDADRARWWREGLPVALIHAYLETWRDRFWLFHPTHPFMQVAALAQAEETRDKLKPWTQVALASANGNAPVVFDHALDGQPAHIDPLVLLRQLLGFLQFTPGGLVKVFRSADKAGPLVNTAAVLPQGRTLHETLLMGLHPHSASSVRDLPSWERTPPDIAALTVDPLPATGPCDRYSRLSRAVLLVAADEAGVQPLRWVRFGAGVALMEDDAAPDPMSSYRAGSTHLVRLNFAEGKAAWRDLGALLPDATGTAAQPAAVLSWAVNLLMALDVDDCDVPVLLAGLTSDQAKLVRWRCEHFRLPVAALSRADMAQLVREALTLAESTYKELRQVVAQMLARTLPDPASKETYERARDMVSRGPVTNAYFTVAERALPQWLVRVGRSEIDEASAEWNRVLLRACQNAWQTSLAQLGTSTAALRAQAQLHHRYQQLLKPLRDLAAEPATPSIEESTP</sequence>